<dbReference type="PROSITE" id="PS50213">
    <property type="entry name" value="FAS1"/>
    <property type="match status" value="1"/>
</dbReference>
<accession>A0ABP9L0G4</accession>
<dbReference type="SMART" id="SM00554">
    <property type="entry name" value="FAS1"/>
    <property type="match status" value="1"/>
</dbReference>
<gene>
    <name evidence="2" type="ORF">GCM10025759_05020</name>
</gene>
<protein>
    <recommendedName>
        <fullName evidence="1">FAS1 domain-containing protein</fullName>
    </recommendedName>
</protein>
<dbReference type="Pfam" id="PF02469">
    <property type="entry name" value="Fasciclin"/>
    <property type="match status" value="1"/>
</dbReference>
<keyword evidence="3" id="KW-1185">Reference proteome</keyword>
<proteinExistence type="predicted"/>
<sequence length="132" mass="14218">MALTKGCFGIFCSAAERAGLSDLLDAKGTYTAFMPTDAAFGKLPYGMLANLLLPEHREQLAHILSSHIAPVHRLVAEFSRWDSLTTLSGRIVAIQSVNTQVSFGIGKVVLPDIVTSNGLIHGIDRVNILREA</sequence>
<feature type="domain" description="FAS1" evidence="1">
    <location>
        <begin position="1"/>
        <end position="127"/>
    </location>
</feature>
<evidence type="ECO:0000259" key="1">
    <source>
        <dbReference type="PROSITE" id="PS50213"/>
    </source>
</evidence>
<organism evidence="2 3">
    <name type="scientific">Lysobacter panacisoli</name>
    <dbReference type="NCBI Taxonomy" id="1255263"/>
    <lineage>
        <taxon>Bacteria</taxon>
        <taxon>Pseudomonadati</taxon>
        <taxon>Pseudomonadota</taxon>
        <taxon>Gammaproteobacteria</taxon>
        <taxon>Lysobacterales</taxon>
        <taxon>Lysobacteraceae</taxon>
        <taxon>Lysobacter</taxon>
    </lineage>
</organism>
<evidence type="ECO:0000313" key="3">
    <source>
        <dbReference type="Proteomes" id="UP001501083"/>
    </source>
</evidence>
<evidence type="ECO:0000313" key="2">
    <source>
        <dbReference type="EMBL" id="GAA5068859.1"/>
    </source>
</evidence>
<dbReference type="InterPro" id="IPR036378">
    <property type="entry name" value="FAS1_dom_sf"/>
</dbReference>
<dbReference type="PANTHER" id="PTHR10900">
    <property type="entry name" value="PERIOSTIN-RELATED"/>
    <property type="match status" value="1"/>
</dbReference>
<dbReference type="PANTHER" id="PTHR10900:SF77">
    <property type="entry name" value="FI19380P1"/>
    <property type="match status" value="1"/>
</dbReference>
<dbReference type="SUPFAM" id="SSF82153">
    <property type="entry name" value="FAS1 domain"/>
    <property type="match status" value="1"/>
</dbReference>
<name>A0ABP9L0G4_9GAMM</name>
<dbReference type="InterPro" id="IPR000782">
    <property type="entry name" value="FAS1_domain"/>
</dbReference>
<dbReference type="InterPro" id="IPR050904">
    <property type="entry name" value="Adhesion/Biosynth-related"/>
</dbReference>
<dbReference type="EMBL" id="BAABKY010000001">
    <property type="protein sequence ID" value="GAA5068859.1"/>
    <property type="molecule type" value="Genomic_DNA"/>
</dbReference>
<comment type="caution">
    <text evidence="2">The sequence shown here is derived from an EMBL/GenBank/DDBJ whole genome shotgun (WGS) entry which is preliminary data.</text>
</comment>
<reference evidence="3" key="1">
    <citation type="journal article" date="2019" name="Int. J. Syst. Evol. Microbiol.">
        <title>The Global Catalogue of Microorganisms (GCM) 10K type strain sequencing project: providing services to taxonomists for standard genome sequencing and annotation.</title>
        <authorList>
            <consortium name="The Broad Institute Genomics Platform"/>
            <consortium name="The Broad Institute Genome Sequencing Center for Infectious Disease"/>
            <person name="Wu L."/>
            <person name="Ma J."/>
        </authorList>
    </citation>
    <scope>NUCLEOTIDE SEQUENCE [LARGE SCALE GENOMIC DNA]</scope>
    <source>
        <strain evidence="3">JCM 19212</strain>
    </source>
</reference>
<dbReference type="Gene3D" id="2.30.180.10">
    <property type="entry name" value="FAS1 domain"/>
    <property type="match status" value="1"/>
</dbReference>
<dbReference type="Proteomes" id="UP001501083">
    <property type="component" value="Unassembled WGS sequence"/>
</dbReference>